<evidence type="ECO:0000256" key="11">
    <source>
        <dbReference type="ARBA" id="ARBA00049340"/>
    </source>
</evidence>
<evidence type="ECO:0000256" key="2">
    <source>
        <dbReference type="ARBA" id="ARBA00001973"/>
    </source>
</evidence>
<evidence type="ECO:0000259" key="15">
    <source>
        <dbReference type="Pfam" id="PF07732"/>
    </source>
</evidence>
<evidence type="ECO:0000256" key="10">
    <source>
        <dbReference type="ARBA" id="ARBA00023008"/>
    </source>
</evidence>
<comment type="catalytic activity">
    <reaction evidence="11">
        <text>nitric oxide + Fe(III)-[cytochrome c] + H2O = Fe(II)-[cytochrome c] + nitrite + 2 H(+)</text>
        <dbReference type="Rhea" id="RHEA:15233"/>
        <dbReference type="Rhea" id="RHEA-COMP:10350"/>
        <dbReference type="Rhea" id="RHEA-COMP:14399"/>
        <dbReference type="ChEBI" id="CHEBI:15377"/>
        <dbReference type="ChEBI" id="CHEBI:15378"/>
        <dbReference type="ChEBI" id="CHEBI:16301"/>
        <dbReference type="ChEBI" id="CHEBI:16480"/>
        <dbReference type="ChEBI" id="CHEBI:29033"/>
        <dbReference type="ChEBI" id="CHEBI:29034"/>
        <dbReference type="EC" id="1.7.2.1"/>
    </reaction>
</comment>
<dbReference type="Proteomes" id="UP000502196">
    <property type="component" value="Chromosome"/>
</dbReference>
<dbReference type="InterPro" id="IPR008972">
    <property type="entry name" value="Cupredoxin"/>
</dbReference>
<dbReference type="AlphaFoldDB" id="A0A6F9E1G6"/>
<dbReference type="Pfam" id="PF07731">
    <property type="entry name" value="Cu-oxidase_2"/>
    <property type="match status" value="1"/>
</dbReference>
<proteinExistence type="inferred from homology"/>
<evidence type="ECO:0000259" key="14">
    <source>
        <dbReference type="Pfam" id="PF07731"/>
    </source>
</evidence>
<dbReference type="InterPro" id="IPR001287">
    <property type="entry name" value="NO2-reductase_Cu"/>
</dbReference>
<dbReference type="PANTHER" id="PTHR11709">
    <property type="entry name" value="MULTI-COPPER OXIDASE"/>
    <property type="match status" value="1"/>
</dbReference>
<dbReference type="InterPro" id="IPR011706">
    <property type="entry name" value="Cu-oxidase_C"/>
</dbReference>
<dbReference type="SUPFAM" id="SSF49503">
    <property type="entry name" value="Cupredoxins"/>
    <property type="match status" value="2"/>
</dbReference>
<comment type="similarity">
    <text evidence="3">Belongs to the multicopper oxidase family.</text>
</comment>
<evidence type="ECO:0000256" key="7">
    <source>
        <dbReference type="ARBA" id="ARBA00022723"/>
    </source>
</evidence>
<evidence type="ECO:0000256" key="5">
    <source>
        <dbReference type="ARBA" id="ARBA00011882"/>
    </source>
</evidence>
<comment type="cofactor">
    <cofactor evidence="1 12">
        <name>Cu(+)</name>
        <dbReference type="ChEBI" id="CHEBI:49552"/>
    </cofactor>
</comment>
<evidence type="ECO:0000313" key="16">
    <source>
        <dbReference type="EMBL" id="CAB3390344.1"/>
    </source>
</evidence>
<keyword evidence="7 12" id="KW-0479">Metal-binding</keyword>
<dbReference type="RefSeq" id="WP_170084764.1">
    <property type="nucleotide sequence ID" value="NZ_CP047972.1"/>
</dbReference>
<feature type="domain" description="Plastocyanin-like" evidence="15">
    <location>
        <begin position="53"/>
        <end position="151"/>
    </location>
</feature>
<feature type="binding site" description="type 1 copper site" evidence="12">
    <location>
        <position position="133"/>
    </location>
    <ligand>
        <name>Cu cation</name>
        <dbReference type="ChEBI" id="CHEBI:23378"/>
        <label>1</label>
    </ligand>
</feature>
<dbReference type="PRINTS" id="PR00695">
    <property type="entry name" value="CUNO2RDTASE"/>
</dbReference>
<dbReference type="CDD" id="cd13860">
    <property type="entry name" value="CuRO_1_2dMco_1"/>
    <property type="match status" value="1"/>
</dbReference>
<organism evidence="16 17">
    <name type="scientific">Kyrpidia spormannii</name>
    <dbReference type="NCBI Taxonomy" id="2055160"/>
    <lineage>
        <taxon>Bacteria</taxon>
        <taxon>Bacillati</taxon>
        <taxon>Bacillota</taxon>
        <taxon>Bacilli</taxon>
        <taxon>Bacillales</taxon>
        <taxon>Alicyclobacillaceae</taxon>
        <taxon>Kyrpidia</taxon>
    </lineage>
</organism>
<gene>
    <name evidence="16" type="ORF">COOX1_0361</name>
</gene>
<evidence type="ECO:0000256" key="12">
    <source>
        <dbReference type="PIRSR" id="PIRSR601287-1"/>
    </source>
</evidence>
<evidence type="ECO:0000256" key="3">
    <source>
        <dbReference type="ARBA" id="ARBA00010609"/>
    </source>
</evidence>
<sequence length="349" mass="38397">MGNASLYPSRHLGTPRLIAPNAAFAPYEIVHGIRRFHLTAEVIAHELVRGVVIQAWGYNGSIPGPVIVTHEGERIQVALHNRLPEPTAIHWHGLNVPNQVDGVPEIGAGPLVLPGQTYVYDFAVPQSGTFMYHAHAHDAKQEMMGLGGMFISLPRHLQTADREFIILLQEWSVRDQAATAPATAGHPDPSVSAASVQPRVVTSIRTIDPMSMDFNYFTMNGKSYPDTEPLLVRYGERVRIRLGNLSMDSHPMHLHGHTFHVVAGDGWPLPVRVLKNSMNVAPAPNSPFVHPRWTSSSAKGGQTPLSPFDTQDFPSDPRPVAQVTERLATRAYRITPSTCTDPALPRVFR</sequence>
<dbReference type="InterPro" id="IPR011707">
    <property type="entry name" value="Cu-oxidase-like_N"/>
</dbReference>
<name>A0A6F9E1G6_9BACL</name>
<evidence type="ECO:0000256" key="4">
    <source>
        <dbReference type="ARBA" id="ARBA00011233"/>
    </source>
</evidence>
<keyword evidence="9" id="KW-0560">Oxidoreductase</keyword>
<feature type="compositionally biased region" description="Polar residues" evidence="13">
    <location>
        <begin position="293"/>
        <end position="313"/>
    </location>
</feature>
<evidence type="ECO:0000313" key="17">
    <source>
        <dbReference type="Proteomes" id="UP000502196"/>
    </source>
</evidence>
<dbReference type="EMBL" id="LR792683">
    <property type="protein sequence ID" value="CAB3390344.1"/>
    <property type="molecule type" value="Genomic_DNA"/>
</dbReference>
<feature type="binding site" description="type 1 copper site" evidence="12">
    <location>
        <position position="90"/>
    </location>
    <ligand>
        <name>Cu cation</name>
        <dbReference type="ChEBI" id="CHEBI:23378"/>
        <label>1</label>
    </ligand>
</feature>
<dbReference type="CDD" id="cd04202">
    <property type="entry name" value="CuRO_D2_2dMcoN_like"/>
    <property type="match status" value="1"/>
</dbReference>
<dbReference type="Pfam" id="PF07732">
    <property type="entry name" value="Cu-oxidase_3"/>
    <property type="match status" value="1"/>
</dbReference>
<evidence type="ECO:0000256" key="9">
    <source>
        <dbReference type="ARBA" id="ARBA00023002"/>
    </source>
</evidence>
<evidence type="ECO:0000256" key="13">
    <source>
        <dbReference type="SAM" id="MobiDB-lite"/>
    </source>
</evidence>
<keyword evidence="8" id="KW-0677">Repeat</keyword>
<comment type="subunit">
    <text evidence="4">Homotrimer.</text>
</comment>
<evidence type="ECO:0000256" key="1">
    <source>
        <dbReference type="ARBA" id="ARBA00001960"/>
    </source>
</evidence>
<reference evidence="16 17" key="1">
    <citation type="submission" date="2020-04" db="EMBL/GenBank/DDBJ databases">
        <authorList>
            <person name="Hogendoorn C."/>
        </authorList>
    </citation>
    <scope>NUCLEOTIDE SEQUENCE [LARGE SCALE GENOMIC DNA]</scope>
    <source>
        <strain evidence="16">COOX1</strain>
    </source>
</reference>
<feature type="region of interest" description="Disordered" evidence="13">
    <location>
        <begin position="291"/>
        <end position="318"/>
    </location>
</feature>
<dbReference type="GO" id="GO:0050421">
    <property type="term" value="F:nitrite reductase (NO-forming) activity"/>
    <property type="evidence" value="ECO:0007669"/>
    <property type="project" value="UniProtKB-EC"/>
</dbReference>
<evidence type="ECO:0000256" key="8">
    <source>
        <dbReference type="ARBA" id="ARBA00022737"/>
    </source>
</evidence>
<dbReference type="GO" id="GO:0005507">
    <property type="term" value="F:copper ion binding"/>
    <property type="evidence" value="ECO:0007669"/>
    <property type="project" value="InterPro"/>
</dbReference>
<dbReference type="Gene3D" id="2.60.40.420">
    <property type="entry name" value="Cupredoxins - blue copper proteins"/>
    <property type="match status" value="2"/>
</dbReference>
<evidence type="ECO:0000256" key="6">
    <source>
        <dbReference type="ARBA" id="ARBA00017290"/>
    </source>
</evidence>
<dbReference type="EC" id="1.7.2.1" evidence="5"/>
<accession>A0A6F9E1G6</accession>
<comment type="cofactor">
    <cofactor evidence="2 12">
        <name>Cu(2+)</name>
        <dbReference type="ChEBI" id="CHEBI:29036"/>
    </cofactor>
</comment>
<dbReference type="InterPro" id="IPR045087">
    <property type="entry name" value="Cu-oxidase_fam"/>
</dbReference>
<protein>
    <recommendedName>
        <fullName evidence="6">Copper-containing nitrite reductase</fullName>
        <ecNumber evidence="5">1.7.2.1</ecNumber>
    </recommendedName>
</protein>
<keyword evidence="10 12" id="KW-0186">Copper</keyword>
<feature type="domain" description="Plastocyanin-like" evidence="14">
    <location>
        <begin position="215"/>
        <end position="266"/>
    </location>
</feature>